<gene>
    <name evidence="1" type="ORF">BboS125_00014</name>
</gene>
<dbReference type="Proteomes" id="UP000275028">
    <property type="component" value="Segment"/>
</dbReference>
<evidence type="ECO:0000313" key="1">
    <source>
        <dbReference type="EMBL" id="AYP68384.1"/>
    </source>
</evidence>
<sequence>MYNSESWYEKQDATIRNAYPYVGPQVCEAAKKFAADLGLKVRYYNVYTDNWQLSDGEEYSTELITKTVNRLG</sequence>
<organism evidence="1 2">
    <name type="scientific">Bacillus phage vB_BboS-125</name>
    <dbReference type="NCBI Taxonomy" id="2419618"/>
    <lineage>
        <taxon>Viruses</taxon>
        <taxon>Duplodnaviria</taxon>
        <taxon>Heunggongvirae</taxon>
        <taxon>Uroviricota</taxon>
        <taxon>Caudoviricetes</taxon>
        <taxon>Elmenteitavirus</taxon>
        <taxon>Elmenteitavirus ev125</taxon>
    </lineage>
</organism>
<proteinExistence type="predicted"/>
<evidence type="ECO:0000313" key="2">
    <source>
        <dbReference type="Proteomes" id="UP000275028"/>
    </source>
</evidence>
<dbReference type="EMBL" id="MH884509">
    <property type="protein sequence ID" value="AYP68384.1"/>
    <property type="molecule type" value="Genomic_DNA"/>
</dbReference>
<reference evidence="1 2" key="1">
    <citation type="submission" date="2018-09" db="EMBL/GenBank/DDBJ databases">
        <title>Comparative Genomic Analysis of Eight Novel Haloalkaliphilic Bacteriophages from Lake Elmenteita, Kenya.</title>
        <authorList>
            <person name="Akhwale J.K."/>
        </authorList>
    </citation>
    <scope>NUCLEOTIDE SEQUENCE [LARGE SCALE GENOMIC DNA]</scope>
</reference>
<keyword evidence="2" id="KW-1185">Reference proteome</keyword>
<protein>
    <submittedName>
        <fullName evidence="1">Uncharacterized protein</fullName>
    </submittedName>
</protein>
<accession>A0A3G3BVW5</accession>
<name>A0A3G3BVW5_9CAUD</name>